<reference evidence="1" key="1">
    <citation type="submission" date="2014-11" db="EMBL/GenBank/DDBJ databases">
        <authorList>
            <person name="Amaro Gonzalez C."/>
        </authorList>
    </citation>
    <scope>NUCLEOTIDE SEQUENCE</scope>
</reference>
<reference evidence="1" key="2">
    <citation type="journal article" date="2015" name="Fish Shellfish Immunol.">
        <title>Early steps in the European eel (Anguilla anguilla)-Vibrio vulnificus interaction in the gills: Role of the RtxA13 toxin.</title>
        <authorList>
            <person name="Callol A."/>
            <person name="Pajuelo D."/>
            <person name="Ebbesson L."/>
            <person name="Teles M."/>
            <person name="MacKenzie S."/>
            <person name="Amaro C."/>
        </authorList>
    </citation>
    <scope>NUCLEOTIDE SEQUENCE</scope>
</reference>
<sequence>MSAPDASISISALLLTDNERNEITDGPTSFYTLSFYVNVFSNVHI</sequence>
<accession>A0A0E9RMA8</accession>
<organism evidence="1">
    <name type="scientific">Anguilla anguilla</name>
    <name type="common">European freshwater eel</name>
    <name type="synonym">Muraena anguilla</name>
    <dbReference type="NCBI Taxonomy" id="7936"/>
    <lineage>
        <taxon>Eukaryota</taxon>
        <taxon>Metazoa</taxon>
        <taxon>Chordata</taxon>
        <taxon>Craniata</taxon>
        <taxon>Vertebrata</taxon>
        <taxon>Euteleostomi</taxon>
        <taxon>Actinopterygii</taxon>
        <taxon>Neopterygii</taxon>
        <taxon>Teleostei</taxon>
        <taxon>Anguilliformes</taxon>
        <taxon>Anguillidae</taxon>
        <taxon>Anguilla</taxon>
    </lineage>
</organism>
<evidence type="ECO:0000313" key="1">
    <source>
        <dbReference type="EMBL" id="JAH29488.1"/>
    </source>
</evidence>
<proteinExistence type="predicted"/>
<name>A0A0E9RMA8_ANGAN</name>
<dbReference type="AlphaFoldDB" id="A0A0E9RMA8"/>
<dbReference type="EMBL" id="GBXM01079089">
    <property type="protein sequence ID" value="JAH29488.1"/>
    <property type="molecule type" value="Transcribed_RNA"/>
</dbReference>
<protein>
    <submittedName>
        <fullName evidence="1">Uncharacterized protein</fullName>
    </submittedName>
</protein>